<dbReference type="Pfam" id="PF05954">
    <property type="entry name" value="Phage_GPD"/>
    <property type="match status" value="1"/>
</dbReference>
<dbReference type="Gene3D" id="3.30.1920.10">
    <property type="entry name" value="Baseplate protein-like domains - 2 layer sandwich fold"/>
    <property type="match status" value="1"/>
</dbReference>
<dbReference type="Pfam" id="PF04717">
    <property type="entry name" value="Phage_base_V"/>
    <property type="match status" value="1"/>
</dbReference>
<dbReference type="Gene3D" id="2.40.50.230">
    <property type="entry name" value="Gp5 N-terminal domain"/>
    <property type="match status" value="1"/>
</dbReference>
<dbReference type="Gene3D" id="3.55.50.10">
    <property type="entry name" value="Baseplate protein-like domains"/>
    <property type="match status" value="1"/>
</dbReference>
<organism evidence="2 3">
    <name type="scientific">Phytohabitans houttuyneae</name>
    <dbReference type="NCBI Taxonomy" id="1076126"/>
    <lineage>
        <taxon>Bacteria</taxon>
        <taxon>Bacillati</taxon>
        <taxon>Actinomycetota</taxon>
        <taxon>Actinomycetes</taxon>
        <taxon>Micromonosporales</taxon>
        <taxon>Micromonosporaceae</taxon>
    </lineage>
</organism>
<protein>
    <recommendedName>
        <fullName evidence="1">Gp5/Type VI secretion system Vgr protein OB-fold domain-containing protein</fullName>
    </recommendedName>
</protein>
<dbReference type="SUPFAM" id="SSF69279">
    <property type="entry name" value="Phage tail proteins"/>
    <property type="match status" value="1"/>
</dbReference>
<comment type="caution">
    <text evidence="2">The sequence shown here is derived from an EMBL/GenBank/DDBJ whole genome shotgun (WGS) entry which is preliminary data.</text>
</comment>
<evidence type="ECO:0000259" key="1">
    <source>
        <dbReference type="Pfam" id="PF04717"/>
    </source>
</evidence>
<dbReference type="AlphaFoldDB" id="A0A6V8KLR3"/>
<keyword evidence="3" id="KW-1185">Reference proteome</keyword>
<gene>
    <name evidence="2" type="ORF">Phou_076380</name>
</gene>
<dbReference type="InterPro" id="IPR037026">
    <property type="entry name" value="Vgr_OB-fold_dom_sf"/>
</dbReference>
<accession>A0A6V8KLR3</accession>
<sequence length="517" mass="54265">MSVQTEGTALTAAVPSVEVRVDGRALPAEAARRLAEVRVTARLSQPAQCELSYVTWSGADAETALFKLGAALSVQAYTDTDPMFAGDVTAFEVLYAADGTATLRVRAYDLLYRLRRRRRTQVFESMTAAKLARALTGKAVSAERDGPLLERIVHHHRHDLELLVDVANRAGLHPVTDGDGVRLVGLDGYGEPVPLRLGVSLLEVAVEANLDGAVERVRALGWHPQRAQLIDQRATTAHTGRRIELRPDPSAVGTEAERLLVDRAGRGDAEVQAAAQVELDTGTAAAVSVSGVAGGSALLRPGARVRLSGIAPALAGTYVLTEVTHTVDATGYLTRFGTRPPRPAVPRRTAALTLGTVTAVDDPDGYGRVKVRLPALGDLDAGWLGVLCPGAGPDRGLVALPDVDDTVLVALPHGEPAAGIVLGGLYGAVEPPDPGIDGGRVRRWSMRTAGGQSLLVDDAEQSLILRNKAGSRVELGDGEVRLHAAGDLVIQAPGRGITIRAATVDFVHAPVPEDGGL</sequence>
<reference evidence="2 3" key="2">
    <citation type="submission" date="2020-03" db="EMBL/GenBank/DDBJ databases">
        <authorList>
            <person name="Ichikawa N."/>
            <person name="Kimura A."/>
            <person name="Kitahashi Y."/>
            <person name="Uohara A."/>
        </authorList>
    </citation>
    <scope>NUCLEOTIDE SEQUENCE [LARGE SCALE GENOMIC DNA]</scope>
    <source>
        <strain evidence="2 3">NBRC 108639</strain>
    </source>
</reference>
<dbReference type="RefSeq" id="WP_173065944.1">
    <property type="nucleotide sequence ID" value="NZ_BAABGO010000044.1"/>
</dbReference>
<dbReference type="Proteomes" id="UP000482800">
    <property type="component" value="Unassembled WGS sequence"/>
</dbReference>
<name>A0A6V8KLR3_9ACTN</name>
<evidence type="ECO:0000313" key="2">
    <source>
        <dbReference type="EMBL" id="GFJ83458.1"/>
    </source>
</evidence>
<dbReference type="EMBL" id="BLPF01000003">
    <property type="protein sequence ID" value="GFJ83458.1"/>
    <property type="molecule type" value="Genomic_DNA"/>
</dbReference>
<feature type="domain" description="Gp5/Type VI secretion system Vgr protein OB-fold" evidence="1">
    <location>
        <begin position="354"/>
        <end position="426"/>
    </location>
</feature>
<evidence type="ECO:0000313" key="3">
    <source>
        <dbReference type="Proteomes" id="UP000482800"/>
    </source>
</evidence>
<reference evidence="2 3" key="1">
    <citation type="submission" date="2020-03" db="EMBL/GenBank/DDBJ databases">
        <title>Whole genome shotgun sequence of Phytohabitans houttuyneae NBRC 108639.</title>
        <authorList>
            <person name="Komaki H."/>
            <person name="Tamura T."/>
        </authorList>
    </citation>
    <scope>NUCLEOTIDE SEQUENCE [LARGE SCALE GENOMIC DNA]</scope>
    <source>
        <strain evidence="2 3">NBRC 108639</strain>
    </source>
</reference>
<dbReference type="SUPFAM" id="SSF69255">
    <property type="entry name" value="gp5 N-terminal domain-like"/>
    <property type="match status" value="1"/>
</dbReference>
<dbReference type="InterPro" id="IPR023399">
    <property type="entry name" value="Baseplate-like_2-layer_sand"/>
</dbReference>
<proteinExistence type="predicted"/>
<dbReference type="Gene3D" id="2.30.300.10">
    <property type="entry name" value="Baseplate protein-like domain - beta roll fold"/>
    <property type="match status" value="1"/>
</dbReference>
<dbReference type="InterPro" id="IPR006531">
    <property type="entry name" value="Gp5/Vgr_OB"/>
</dbReference>